<evidence type="ECO:0000256" key="2">
    <source>
        <dbReference type="ARBA" id="ARBA00022737"/>
    </source>
</evidence>
<dbReference type="InterPro" id="IPR036322">
    <property type="entry name" value="WD40_repeat_dom_sf"/>
</dbReference>
<keyword evidence="2" id="KW-0677">Repeat</keyword>
<dbReference type="Pfam" id="PF00400">
    <property type="entry name" value="WD40"/>
    <property type="match status" value="2"/>
</dbReference>
<dbReference type="Gene3D" id="2.130.10.10">
    <property type="entry name" value="YVTN repeat-like/Quinoprotein amine dehydrogenase"/>
    <property type="match status" value="1"/>
</dbReference>
<dbReference type="Proteomes" id="UP000198988">
    <property type="component" value="Unassembled WGS sequence"/>
</dbReference>
<evidence type="ECO:0000313" key="5">
    <source>
        <dbReference type="Proteomes" id="UP000198988"/>
    </source>
</evidence>
<dbReference type="PROSITE" id="PS00678">
    <property type="entry name" value="WD_REPEATS_1"/>
    <property type="match status" value="1"/>
</dbReference>
<dbReference type="SUPFAM" id="SSF50978">
    <property type="entry name" value="WD40 repeat-like"/>
    <property type="match status" value="1"/>
</dbReference>
<proteinExistence type="predicted"/>
<sequence>MLSTKEITQLHQVLIHTLEQKSTTPVAHLALDMVSTMHKHQLAVPVFEVVQLSRLKLQKISVFGLNCQRLVIDATELSASEWTAVTIGELYLTVSNLNKSIWRHSQIQTLHSGFKLKSDSVLTSGLYQWTLTQCQLSFQHAELSAQLDWHIYKAQHKINTIKSPAKFERLEFMQTGHASGILSANFSPDGKQIVSASGDNSLKLWDLSSNCLQTFIGHTSEVLSANFSPDGKQIVSTSREICIWQLSPQSQPAWQLQHLWSSGYRLSFTDERLTAIQATDTAWQTLNFSNGVQTLSIDDHASFVLSESRNLEI</sequence>
<dbReference type="AlphaFoldDB" id="A0A1H6JU43"/>
<evidence type="ECO:0000256" key="3">
    <source>
        <dbReference type="PROSITE-ProRule" id="PRU00221"/>
    </source>
</evidence>
<dbReference type="InterPro" id="IPR001680">
    <property type="entry name" value="WD40_rpt"/>
</dbReference>
<protein>
    <submittedName>
        <fullName evidence="4">Uncharacterized protein</fullName>
    </submittedName>
</protein>
<evidence type="ECO:0000313" key="4">
    <source>
        <dbReference type="EMBL" id="SEH65839.1"/>
    </source>
</evidence>
<dbReference type="InterPro" id="IPR019775">
    <property type="entry name" value="WD40_repeat_CS"/>
</dbReference>
<dbReference type="PROSITE" id="PS50082">
    <property type="entry name" value="WD_REPEATS_2"/>
    <property type="match status" value="1"/>
</dbReference>
<dbReference type="PROSITE" id="PS50294">
    <property type="entry name" value="WD_REPEATS_REGION"/>
    <property type="match status" value="1"/>
</dbReference>
<feature type="repeat" description="WD" evidence="3">
    <location>
        <begin position="174"/>
        <end position="209"/>
    </location>
</feature>
<accession>A0A1H6JU43</accession>
<organism evidence="4 5">
    <name type="scientific">Bathymodiolus azoricus thioautotrophic gill symbiont</name>
    <dbReference type="NCBI Taxonomy" id="235205"/>
    <lineage>
        <taxon>Bacteria</taxon>
        <taxon>Pseudomonadati</taxon>
        <taxon>Pseudomonadota</taxon>
        <taxon>Gammaproteobacteria</taxon>
        <taxon>sulfur-oxidizing symbionts</taxon>
    </lineage>
</organism>
<gene>
    <name evidence="4" type="ORF">BAZSYMA_ACONTIG02415_0</name>
</gene>
<dbReference type="EMBL" id="CDSC02000078">
    <property type="protein sequence ID" value="SEH65839.1"/>
    <property type="molecule type" value="Genomic_DNA"/>
</dbReference>
<name>A0A1H6JU43_9GAMM</name>
<reference evidence="5" key="1">
    <citation type="submission" date="2016-06" db="EMBL/GenBank/DDBJ databases">
        <authorList>
            <person name="Petersen J."/>
            <person name="Sayavedra L."/>
        </authorList>
    </citation>
    <scope>NUCLEOTIDE SEQUENCE [LARGE SCALE GENOMIC DNA]</scope>
    <source>
        <strain evidence="5">BazSymA</strain>
    </source>
</reference>
<dbReference type="PANTHER" id="PTHR22847:SF637">
    <property type="entry name" value="WD REPEAT DOMAIN 5B"/>
    <property type="match status" value="1"/>
</dbReference>
<dbReference type="PANTHER" id="PTHR22847">
    <property type="entry name" value="WD40 REPEAT PROTEIN"/>
    <property type="match status" value="1"/>
</dbReference>
<dbReference type="SMART" id="SM00320">
    <property type="entry name" value="WD40"/>
    <property type="match status" value="2"/>
</dbReference>
<dbReference type="InterPro" id="IPR015943">
    <property type="entry name" value="WD40/YVTN_repeat-like_dom_sf"/>
</dbReference>
<keyword evidence="1 3" id="KW-0853">WD repeat</keyword>
<evidence type="ECO:0000256" key="1">
    <source>
        <dbReference type="ARBA" id="ARBA00022574"/>
    </source>
</evidence>